<evidence type="ECO:0000256" key="1">
    <source>
        <dbReference type="SAM" id="Phobius"/>
    </source>
</evidence>
<feature type="transmembrane region" description="Helical" evidence="1">
    <location>
        <begin position="134"/>
        <end position="156"/>
    </location>
</feature>
<dbReference type="AlphaFoldDB" id="A0A6M0RXQ5"/>
<feature type="transmembrane region" description="Helical" evidence="1">
    <location>
        <begin position="68"/>
        <end position="93"/>
    </location>
</feature>
<dbReference type="Proteomes" id="UP000481033">
    <property type="component" value="Unassembled WGS sequence"/>
</dbReference>
<evidence type="ECO:0000313" key="3">
    <source>
        <dbReference type="Proteomes" id="UP000481033"/>
    </source>
</evidence>
<evidence type="ECO:0000313" key="2">
    <source>
        <dbReference type="EMBL" id="NEZ60995.1"/>
    </source>
</evidence>
<keyword evidence="1" id="KW-1133">Transmembrane helix</keyword>
<accession>A0A6M0RXQ5</accession>
<keyword evidence="1" id="KW-0812">Transmembrane</keyword>
<comment type="caution">
    <text evidence="2">The sequence shown here is derived from an EMBL/GenBank/DDBJ whole genome shotgun (WGS) entry which is preliminary data.</text>
</comment>
<name>A0A6M0RXQ5_9CYAN</name>
<keyword evidence="1" id="KW-0472">Membrane</keyword>
<organism evidence="2 3">
    <name type="scientific">Adonisia turfae CCMR0081</name>
    <dbReference type="NCBI Taxonomy" id="2292702"/>
    <lineage>
        <taxon>Bacteria</taxon>
        <taxon>Bacillati</taxon>
        <taxon>Cyanobacteriota</taxon>
        <taxon>Adonisia</taxon>
        <taxon>Adonisia turfae</taxon>
    </lineage>
</organism>
<feature type="transmembrane region" description="Helical" evidence="1">
    <location>
        <begin position="105"/>
        <end position="122"/>
    </location>
</feature>
<protein>
    <submittedName>
        <fullName evidence="2">Uncharacterized protein</fullName>
    </submittedName>
</protein>
<proteinExistence type="predicted"/>
<dbReference type="EMBL" id="QXHD01000004">
    <property type="protein sequence ID" value="NEZ60995.1"/>
    <property type="molecule type" value="Genomic_DNA"/>
</dbReference>
<gene>
    <name evidence="2" type="ORF">DXZ20_36250</name>
</gene>
<keyword evidence="3" id="KW-1185">Reference proteome</keyword>
<sequence length="159" mass="18310">MGPPWQHLQLNPLIVCCAMSFAKLLRTIILGLISLLGLLIVIGVAAWWQDWWYGTLNPDQVRPIENWVLGLVMGMVYIQIALAVETLLISLVTRFRWMKFQRGRLLVGLFSLIMLSFALPLLKEITLVRPGDSVSFLQYLLYLMLPVIPAWCLLWFRRA</sequence>
<feature type="transmembrane region" description="Helical" evidence="1">
    <location>
        <begin position="28"/>
        <end position="48"/>
    </location>
</feature>
<reference evidence="2 3" key="1">
    <citation type="journal article" date="2020" name="Microb. Ecol.">
        <title>Ecogenomics of the Marine Benthic Filamentous Cyanobacterium Adonisia.</title>
        <authorList>
            <person name="Walter J.M."/>
            <person name="Coutinho F.H."/>
            <person name="Leomil L."/>
            <person name="Hargreaves P.I."/>
            <person name="Campeao M.E."/>
            <person name="Vieira V.V."/>
            <person name="Silva B.S."/>
            <person name="Fistarol G.O."/>
            <person name="Salomon P.S."/>
            <person name="Sawabe T."/>
            <person name="Mino S."/>
            <person name="Hosokawa M."/>
            <person name="Miyashita H."/>
            <person name="Maruyama F."/>
            <person name="van Verk M.C."/>
            <person name="Dutilh B.E."/>
            <person name="Thompson C.C."/>
            <person name="Thompson F.L."/>
        </authorList>
    </citation>
    <scope>NUCLEOTIDE SEQUENCE [LARGE SCALE GENOMIC DNA]</scope>
    <source>
        <strain evidence="2 3">CCMR0081</strain>
    </source>
</reference>